<evidence type="ECO:0000256" key="3">
    <source>
        <dbReference type="ARBA" id="ARBA00022692"/>
    </source>
</evidence>
<feature type="transmembrane region" description="Helical" evidence="6">
    <location>
        <begin position="183"/>
        <end position="209"/>
    </location>
</feature>
<feature type="transmembrane region" description="Helical" evidence="6">
    <location>
        <begin position="152"/>
        <end position="176"/>
    </location>
</feature>
<gene>
    <name evidence="7" type="ORF">SAMN02745775_103220</name>
</gene>
<accession>A0A1I4A820</accession>
<dbReference type="PIRSF" id="PIRSF006060">
    <property type="entry name" value="AA_transporter"/>
    <property type="match status" value="1"/>
</dbReference>
<feature type="transmembrane region" description="Helical" evidence="6">
    <location>
        <begin position="77"/>
        <end position="100"/>
    </location>
</feature>
<evidence type="ECO:0000256" key="5">
    <source>
        <dbReference type="ARBA" id="ARBA00023136"/>
    </source>
</evidence>
<keyword evidence="3 6" id="KW-0812">Transmembrane</keyword>
<dbReference type="PANTHER" id="PTHR42770:SF7">
    <property type="entry name" value="MEMBRANE PROTEIN"/>
    <property type="match status" value="1"/>
</dbReference>
<feature type="transmembrane region" description="Helical" evidence="6">
    <location>
        <begin position="443"/>
        <end position="461"/>
    </location>
</feature>
<feature type="transmembrane region" description="Helical" evidence="6">
    <location>
        <begin position="221"/>
        <end position="241"/>
    </location>
</feature>
<feature type="transmembrane region" description="Helical" evidence="6">
    <location>
        <begin position="50"/>
        <end position="71"/>
    </location>
</feature>
<evidence type="ECO:0000256" key="6">
    <source>
        <dbReference type="SAM" id="Phobius"/>
    </source>
</evidence>
<organism evidence="7 8">
    <name type="scientific">Falsiroseomonas stagni DSM 19981</name>
    <dbReference type="NCBI Taxonomy" id="1123062"/>
    <lineage>
        <taxon>Bacteria</taxon>
        <taxon>Pseudomonadati</taxon>
        <taxon>Pseudomonadota</taxon>
        <taxon>Alphaproteobacteria</taxon>
        <taxon>Acetobacterales</taxon>
        <taxon>Roseomonadaceae</taxon>
        <taxon>Falsiroseomonas</taxon>
    </lineage>
</organism>
<feature type="transmembrane region" description="Helical" evidence="6">
    <location>
        <begin position="121"/>
        <end position="140"/>
    </location>
</feature>
<evidence type="ECO:0000313" key="8">
    <source>
        <dbReference type="Proteomes" id="UP000199473"/>
    </source>
</evidence>
<feature type="transmembrane region" description="Helical" evidence="6">
    <location>
        <begin position="357"/>
        <end position="375"/>
    </location>
</feature>
<dbReference type="Pfam" id="PF13520">
    <property type="entry name" value="AA_permease_2"/>
    <property type="match status" value="1"/>
</dbReference>
<sequence>MERNRTVRRASWLHVCLAGRNRTPMPASPPDGPAGSAHPELHRSIGPVQLFAYTLGGMLGAGIYGLVGRAAGELGAAVWLGFIVAMVAALLTGLSYASLGSRHPRAGGAAYVTQRAFARPLLTWVVGLAVMASGLTSVATQSRVVAENLLRLLGAEAVAPLVLALGFLLLIAGVVLRGIQESMWVNMVCTAVEALGLLLVIAVGAPWWGSADLFETPSPDGIGLSFLMTGAILTFFAFIGFEDTLNVAEEAKDPRRTLPIGIIAAMLAATALYIAVAITAVSVVPWRELAAAPGPLAEVMARAAPWFPGWGYVAITIFAVSNTALLNYVTASRLLLGMARQGLMPAACARIHPTRRTPHVATLVLLPVLVALILAGDIGQLAAATVLLLLAVFTVVNLALLVLQRRDGEVAGGFEVPSFVPALGALVCGSLLVNRLLSGDWRAPALAGGMLALILLAYAIWRPKAREREGLAPGEQVAGGR</sequence>
<dbReference type="STRING" id="1123062.SAMN02745775_103220"/>
<evidence type="ECO:0000256" key="4">
    <source>
        <dbReference type="ARBA" id="ARBA00022989"/>
    </source>
</evidence>
<keyword evidence="8" id="KW-1185">Reference proteome</keyword>
<dbReference type="InterPro" id="IPR002293">
    <property type="entry name" value="AA/rel_permease1"/>
</dbReference>
<feature type="transmembrane region" description="Helical" evidence="6">
    <location>
        <begin position="416"/>
        <end position="437"/>
    </location>
</feature>
<dbReference type="AlphaFoldDB" id="A0A1I4A820"/>
<reference evidence="7 8" key="1">
    <citation type="submission" date="2016-10" db="EMBL/GenBank/DDBJ databases">
        <authorList>
            <person name="de Groot N.N."/>
        </authorList>
    </citation>
    <scope>NUCLEOTIDE SEQUENCE [LARGE SCALE GENOMIC DNA]</scope>
    <source>
        <strain evidence="7 8">DSM 19981</strain>
    </source>
</reference>
<dbReference type="Proteomes" id="UP000199473">
    <property type="component" value="Unassembled WGS sequence"/>
</dbReference>
<feature type="transmembrane region" description="Helical" evidence="6">
    <location>
        <begin position="381"/>
        <end position="404"/>
    </location>
</feature>
<dbReference type="GO" id="GO:0022857">
    <property type="term" value="F:transmembrane transporter activity"/>
    <property type="evidence" value="ECO:0007669"/>
    <property type="project" value="InterPro"/>
</dbReference>
<feature type="transmembrane region" description="Helical" evidence="6">
    <location>
        <begin position="262"/>
        <end position="286"/>
    </location>
</feature>
<dbReference type="EMBL" id="FOSQ01000003">
    <property type="protein sequence ID" value="SFK52562.1"/>
    <property type="molecule type" value="Genomic_DNA"/>
</dbReference>
<dbReference type="InterPro" id="IPR050367">
    <property type="entry name" value="APC_superfamily"/>
</dbReference>
<protein>
    <submittedName>
        <fullName evidence="7">Amino acid transporter</fullName>
    </submittedName>
</protein>
<dbReference type="Gene3D" id="1.20.1740.10">
    <property type="entry name" value="Amino acid/polyamine transporter I"/>
    <property type="match status" value="1"/>
</dbReference>
<dbReference type="GO" id="GO:0005886">
    <property type="term" value="C:plasma membrane"/>
    <property type="evidence" value="ECO:0007669"/>
    <property type="project" value="UniProtKB-SubCell"/>
</dbReference>
<dbReference type="PANTHER" id="PTHR42770">
    <property type="entry name" value="AMINO ACID TRANSPORTER-RELATED"/>
    <property type="match status" value="1"/>
</dbReference>
<feature type="transmembrane region" description="Helical" evidence="6">
    <location>
        <begin position="310"/>
        <end position="336"/>
    </location>
</feature>
<name>A0A1I4A820_9PROT</name>
<evidence type="ECO:0000256" key="1">
    <source>
        <dbReference type="ARBA" id="ARBA00004651"/>
    </source>
</evidence>
<keyword evidence="2" id="KW-1003">Cell membrane</keyword>
<keyword evidence="4 6" id="KW-1133">Transmembrane helix</keyword>
<evidence type="ECO:0000313" key="7">
    <source>
        <dbReference type="EMBL" id="SFK52562.1"/>
    </source>
</evidence>
<evidence type="ECO:0000256" key="2">
    <source>
        <dbReference type="ARBA" id="ARBA00022475"/>
    </source>
</evidence>
<proteinExistence type="predicted"/>
<keyword evidence="5 6" id="KW-0472">Membrane</keyword>
<comment type="subcellular location">
    <subcellularLocation>
        <location evidence="1">Cell membrane</location>
        <topology evidence="1">Multi-pass membrane protein</topology>
    </subcellularLocation>
</comment>